<dbReference type="OrthoDB" id="527046at2"/>
<proteinExistence type="predicted"/>
<keyword evidence="2" id="KW-1185">Reference proteome</keyword>
<dbReference type="STRING" id="13035.Dacsa_0491"/>
<gene>
    <name evidence="1" type="ORF">Dacsa_0491</name>
</gene>
<dbReference type="eggNOG" id="COG5464">
    <property type="taxonomic scope" value="Bacteria"/>
</dbReference>
<dbReference type="HOGENOM" id="CLU_071039_1_1_3"/>
<dbReference type="RefSeq" id="WP_015228289.1">
    <property type="nucleotide sequence ID" value="NC_019780.1"/>
</dbReference>
<dbReference type="PANTHER" id="PTHR35586">
    <property type="entry name" value="SLL1691 PROTEIN"/>
    <property type="match status" value="1"/>
</dbReference>
<evidence type="ECO:0000313" key="2">
    <source>
        <dbReference type="Proteomes" id="UP000010482"/>
    </source>
</evidence>
<sequence>MTANANPSNAEYDSPWKEALERYLPAFLALCFPSLHHLIDWSQPYLSLDTELREAVRDADLGTRFADKLFQVFLNDGSVTQLLIHLEVQGQYEANFSERMFVYHYRIFDRCRSPLVSLAVLGDDRPSWRPNSYSYGQGGAQMKLEFLMAKLLDFEERWQELESSDNLFAPIIMAHLKSKSTTQDAQARAQWKWTIVRGLYQRGYQRGDILELFRVIDWMMVLPEALQQEFNRQVKQETEETQMPLLSHLELEAKAEGRKEGRREEKQAVALNLLRMGLSPEQVAQGTGLSLEKIQELQSQLESES</sequence>
<evidence type="ECO:0000313" key="1">
    <source>
        <dbReference type="EMBL" id="AFZ49276.1"/>
    </source>
</evidence>
<dbReference type="PANTHER" id="PTHR35586:SF1">
    <property type="entry name" value="SLL1691 PROTEIN"/>
    <property type="match status" value="1"/>
</dbReference>
<reference evidence="1" key="1">
    <citation type="submission" date="2012-04" db="EMBL/GenBank/DDBJ databases">
        <title>Finished genome of Dactylococcopsis salina PCC 8305.</title>
        <authorList>
            <consortium name="US DOE Joint Genome Institute"/>
            <person name="Gugger M."/>
            <person name="Coursin T."/>
            <person name="Rippka R."/>
            <person name="Tandeau De Marsac N."/>
            <person name="Huntemann M."/>
            <person name="Wei C.-L."/>
            <person name="Han J."/>
            <person name="Detter J.C."/>
            <person name="Han C."/>
            <person name="Tapia R."/>
            <person name="Daligault H."/>
            <person name="Chen A."/>
            <person name="Krypides N."/>
            <person name="Mavromatis K."/>
            <person name="Markowitz V."/>
            <person name="Szeto E."/>
            <person name="Ivanova N."/>
            <person name="Ovchinnikova G."/>
            <person name="Pagani I."/>
            <person name="Pati A."/>
            <person name="Goodwin L."/>
            <person name="Peters L."/>
            <person name="Pitluck S."/>
            <person name="Woyke T."/>
            <person name="Kerfeld C."/>
        </authorList>
    </citation>
    <scope>NUCLEOTIDE SEQUENCE [LARGE SCALE GENOMIC DNA]</scope>
    <source>
        <strain evidence="1">PCC 8305</strain>
    </source>
</reference>
<name>K9YQT1_DACS8</name>
<organism evidence="1 2">
    <name type="scientific">Dactylococcopsis salina (strain PCC 8305)</name>
    <name type="common">Myxobactron salinum</name>
    <dbReference type="NCBI Taxonomy" id="13035"/>
    <lineage>
        <taxon>Bacteria</taxon>
        <taxon>Bacillati</taxon>
        <taxon>Cyanobacteriota</taxon>
        <taxon>Cyanophyceae</taxon>
        <taxon>Nodosilineales</taxon>
        <taxon>Cymatolegaceae</taxon>
        <taxon>Dactylococcopsis</taxon>
    </lineage>
</organism>
<dbReference type="KEGG" id="dsl:Dacsa_0491"/>
<dbReference type="Proteomes" id="UP000010482">
    <property type="component" value="Chromosome"/>
</dbReference>
<accession>K9YQT1</accession>
<protein>
    <recommendedName>
        <fullName evidence="3">Transposase (putative) YhgA-like domain-containing protein</fullName>
    </recommendedName>
</protein>
<evidence type="ECO:0008006" key="3">
    <source>
        <dbReference type="Google" id="ProtNLM"/>
    </source>
</evidence>
<dbReference type="AlphaFoldDB" id="K9YQT1"/>
<dbReference type="EMBL" id="CP003944">
    <property type="protein sequence ID" value="AFZ49276.1"/>
    <property type="molecule type" value="Genomic_DNA"/>
</dbReference>
<dbReference type="PATRIC" id="fig|13035.3.peg.560"/>